<dbReference type="InterPro" id="IPR020891">
    <property type="entry name" value="UPF0758_CS"/>
</dbReference>
<evidence type="ECO:0000256" key="2">
    <source>
        <dbReference type="ARBA" id="ARBA00022723"/>
    </source>
</evidence>
<dbReference type="Pfam" id="PF04002">
    <property type="entry name" value="RadC"/>
    <property type="match status" value="1"/>
</dbReference>
<keyword evidence="4" id="KW-0862">Zinc</keyword>
<evidence type="ECO:0000259" key="6">
    <source>
        <dbReference type="PROSITE" id="PS50249"/>
    </source>
</evidence>
<dbReference type="RefSeq" id="WP_264790638.1">
    <property type="nucleotide sequence ID" value="NZ_AP026867.1"/>
</dbReference>
<dbReference type="InterPro" id="IPR001405">
    <property type="entry name" value="UPF0758"/>
</dbReference>
<dbReference type="GO" id="GO:0008237">
    <property type="term" value="F:metallopeptidase activity"/>
    <property type="evidence" value="ECO:0007669"/>
    <property type="project" value="UniProtKB-KW"/>
</dbReference>
<dbReference type="PROSITE" id="PS01302">
    <property type="entry name" value="UPF0758"/>
    <property type="match status" value="1"/>
</dbReference>
<evidence type="ECO:0000256" key="3">
    <source>
        <dbReference type="ARBA" id="ARBA00022801"/>
    </source>
</evidence>
<keyword evidence="5" id="KW-0482">Metalloprotease</keyword>
<keyword evidence="3" id="KW-0378">Hydrolase</keyword>
<keyword evidence="8" id="KW-1185">Reference proteome</keyword>
<dbReference type="PANTHER" id="PTHR30471">
    <property type="entry name" value="DNA REPAIR PROTEIN RADC"/>
    <property type="match status" value="1"/>
</dbReference>
<dbReference type="GO" id="GO:0006508">
    <property type="term" value="P:proteolysis"/>
    <property type="evidence" value="ECO:0007669"/>
    <property type="project" value="UniProtKB-KW"/>
</dbReference>
<dbReference type="AlphaFoldDB" id="A0A916DVT8"/>
<sequence length="208" mass="23791">MNIELTEAEKIKILTSDDIYGIMQKILLREQKIDQDREHFWIIGLASNLRLLFIELIGLGTVNQVLVNPMEVFSFALQKRAVQIMLCHNHPSGELKPSDADKDTTDRMIQVGRIVNTPVLDHLIISDKSYVSFGNMGLMDELAKSIKYVPPYELVDKIKAEASKIAKREEKIEIAKELKRRNMPIDAIAEITSLTVEEINALRVRRHK</sequence>
<keyword evidence="2" id="KW-0479">Metal-binding</keyword>
<dbReference type="InterPro" id="IPR037518">
    <property type="entry name" value="MPN"/>
</dbReference>
<dbReference type="PROSITE" id="PS50249">
    <property type="entry name" value="MPN"/>
    <property type="match status" value="1"/>
</dbReference>
<reference evidence="7" key="1">
    <citation type="submission" date="2022-09" db="EMBL/GenBank/DDBJ databases">
        <title>Aureispira anguillicida sp. nov., isolated from Leptocephalus of Japanese eel Anguilla japonica.</title>
        <authorList>
            <person name="Yuasa K."/>
            <person name="Mekata T."/>
            <person name="Ikunari K."/>
        </authorList>
    </citation>
    <scope>NUCLEOTIDE SEQUENCE</scope>
    <source>
        <strain evidence="7">EL160426</strain>
    </source>
</reference>
<evidence type="ECO:0000256" key="5">
    <source>
        <dbReference type="ARBA" id="ARBA00023049"/>
    </source>
</evidence>
<dbReference type="KEGG" id="aup:AsAng_0062730"/>
<accession>A0A916DVT8</accession>
<protein>
    <recommendedName>
        <fullName evidence="6">MPN domain-containing protein</fullName>
    </recommendedName>
</protein>
<evidence type="ECO:0000313" key="7">
    <source>
        <dbReference type="EMBL" id="BDS15489.1"/>
    </source>
</evidence>
<dbReference type="GO" id="GO:0046872">
    <property type="term" value="F:metal ion binding"/>
    <property type="evidence" value="ECO:0007669"/>
    <property type="project" value="UniProtKB-KW"/>
</dbReference>
<organism evidence="7 8">
    <name type="scientific">Aureispira anguillae</name>
    <dbReference type="NCBI Taxonomy" id="2864201"/>
    <lineage>
        <taxon>Bacteria</taxon>
        <taxon>Pseudomonadati</taxon>
        <taxon>Bacteroidota</taxon>
        <taxon>Saprospiria</taxon>
        <taxon>Saprospirales</taxon>
        <taxon>Saprospiraceae</taxon>
        <taxon>Aureispira</taxon>
    </lineage>
</organism>
<proteinExistence type="predicted"/>
<dbReference type="EMBL" id="AP026867">
    <property type="protein sequence ID" value="BDS15489.1"/>
    <property type="molecule type" value="Genomic_DNA"/>
</dbReference>
<evidence type="ECO:0000256" key="1">
    <source>
        <dbReference type="ARBA" id="ARBA00022670"/>
    </source>
</evidence>
<dbReference type="InterPro" id="IPR025657">
    <property type="entry name" value="RadC_JAB"/>
</dbReference>
<dbReference type="Gene3D" id="3.40.140.10">
    <property type="entry name" value="Cytidine Deaminase, domain 2"/>
    <property type="match status" value="1"/>
</dbReference>
<dbReference type="CDD" id="cd08071">
    <property type="entry name" value="MPN_DUF2466"/>
    <property type="match status" value="1"/>
</dbReference>
<dbReference type="Proteomes" id="UP001060919">
    <property type="component" value="Chromosome"/>
</dbReference>
<dbReference type="PANTHER" id="PTHR30471:SF3">
    <property type="entry name" value="UPF0758 PROTEIN YEES-RELATED"/>
    <property type="match status" value="1"/>
</dbReference>
<feature type="domain" description="MPN" evidence="6">
    <location>
        <begin position="12"/>
        <end position="139"/>
    </location>
</feature>
<name>A0A916DVT8_9BACT</name>
<evidence type="ECO:0000256" key="4">
    <source>
        <dbReference type="ARBA" id="ARBA00022833"/>
    </source>
</evidence>
<keyword evidence="1" id="KW-0645">Protease</keyword>
<gene>
    <name evidence="7" type="ORF">AsAng_0062730</name>
</gene>
<evidence type="ECO:0000313" key="8">
    <source>
        <dbReference type="Proteomes" id="UP001060919"/>
    </source>
</evidence>